<evidence type="ECO:0000256" key="1">
    <source>
        <dbReference type="SAM" id="MobiDB-lite"/>
    </source>
</evidence>
<dbReference type="EMBL" id="LK936412">
    <property type="protein sequence ID" value="CDU26635.1"/>
    <property type="molecule type" value="Genomic_DNA"/>
</dbReference>
<feature type="non-terminal residue" evidence="2">
    <location>
        <position position="1"/>
    </location>
</feature>
<feature type="compositionally biased region" description="Basic and acidic residues" evidence="1">
    <location>
        <begin position="20"/>
        <end position="36"/>
    </location>
</feature>
<gene>
    <name evidence="2" type="primary">GPD</name>
</gene>
<protein>
    <submittedName>
        <fullName evidence="2">Glyceraldehyde-3-phosphate dehydrogenase</fullName>
    </submittedName>
</protein>
<accession>A0A0K2SUX5</accession>
<sequence length="109" mass="13104">QHPRPVQGYHRGRRQQPEGQRQDRQVLHREGPRSDPLERDRCLLRRRVHWCLHHQGQGRCPFEGRCQEGCHLCSLRRCSYVRHGRQQRDLQVRHRCALQRVLHNIGLGK</sequence>
<reference evidence="2" key="2">
    <citation type="submission" date="2015-07" db="EMBL/GenBank/DDBJ databases">
        <title>MeaNS - Measles Nucleotide Surveillance Program.</title>
        <authorList>
            <person name="Tran T."/>
            <person name="Druce J."/>
        </authorList>
    </citation>
    <scope>NUCLEOTIDE SEQUENCE</scope>
    <source>
        <strain evidence="2">UTHSC 04-2495</strain>
    </source>
</reference>
<dbReference type="AlphaFoldDB" id="A0A0K2SUX5"/>
<proteinExistence type="predicted"/>
<feature type="region of interest" description="Disordered" evidence="1">
    <location>
        <begin position="1"/>
        <end position="36"/>
    </location>
</feature>
<organism evidence="2">
    <name type="scientific">Pseudopithomyces chartarum</name>
    <dbReference type="NCBI Taxonomy" id="1892770"/>
    <lineage>
        <taxon>Eukaryota</taxon>
        <taxon>Fungi</taxon>
        <taxon>Dikarya</taxon>
        <taxon>Ascomycota</taxon>
        <taxon>Pezizomycotina</taxon>
        <taxon>Dothideomycetes</taxon>
        <taxon>Pleosporomycetidae</taxon>
        <taxon>Pleosporales</taxon>
        <taxon>Massarineae</taxon>
        <taxon>Didymosphaeriaceae</taxon>
        <taxon>Pseudopithomyces</taxon>
    </lineage>
</organism>
<evidence type="ECO:0000313" key="2">
    <source>
        <dbReference type="EMBL" id="CDU26635.1"/>
    </source>
</evidence>
<name>A0A0K2SUX5_9PLEO</name>
<reference evidence="2" key="1">
    <citation type="submission" date="2014-05" db="EMBL/GenBank/DDBJ databases">
        <authorList>
            <person name="Chronopoulou M."/>
        </authorList>
    </citation>
    <scope>NUCLEOTIDE SEQUENCE</scope>
    <source>
        <strain evidence="2">UTHSC 04-2495</strain>
    </source>
</reference>
<feature type="non-terminal residue" evidence="2">
    <location>
        <position position="109"/>
    </location>
</feature>